<comment type="similarity">
    <text evidence="1">Belongs to the UPF0213 family.</text>
</comment>
<dbReference type="PANTHER" id="PTHR34477:SF1">
    <property type="entry name" value="UPF0213 PROTEIN YHBQ"/>
    <property type="match status" value="1"/>
</dbReference>
<dbReference type="Proteomes" id="UP001077662">
    <property type="component" value="Unassembled WGS sequence"/>
</dbReference>
<dbReference type="InterPro" id="IPR050190">
    <property type="entry name" value="UPF0213_domain"/>
</dbReference>
<dbReference type="Pfam" id="PF01541">
    <property type="entry name" value="GIY-YIG"/>
    <property type="match status" value="1"/>
</dbReference>
<dbReference type="SUPFAM" id="SSF82771">
    <property type="entry name" value="GIY-YIG endonuclease"/>
    <property type="match status" value="1"/>
</dbReference>
<evidence type="ECO:0000256" key="1">
    <source>
        <dbReference type="ARBA" id="ARBA00007435"/>
    </source>
</evidence>
<evidence type="ECO:0000313" key="4">
    <source>
        <dbReference type="Proteomes" id="UP001077662"/>
    </source>
</evidence>
<evidence type="ECO:0000259" key="2">
    <source>
        <dbReference type="PROSITE" id="PS50164"/>
    </source>
</evidence>
<dbReference type="CDD" id="cd10456">
    <property type="entry name" value="GIY-YIG_UPF0213"/>
    <property type="match status" value="1"/>
</dbReference>
<proteinExistence type="inferred from homology"/>
<dbReference type="InterPro" id="IPR035901">
    <property type="entry name" value="GIY-YIG_endonuc_sf"/>
</dbReference>
<name>A0AAP3GDL6_BRELA</name>
<dbReference type="PROSITE" id="PS50164">
    <property type="entry name" value="GIY_YIG"/>
    <property type="match status" value="1"/>
</dbReference>
<reference evidence="3" key="1">
    <citation type="submission" date="2022-09" db="EMBL/GenBank/DDBJ databases">
        <title>Genome analysis and characterization of larvicidal activity of Brevibacillus strains.</title>
        <authorList>
            <person name="Patrusheva E.V."/>
            <person name="Izotova A.O."/>
            <person name="Toshchakov S.V."/>
            <person name="Sineoky S.P."/>
        </authorList>
    </citation>
    <scope>NUCLEOTIDE SEQUENCE</scope>
    <source>
        <strain evidence="3">VKPM_B-13247</strain>
    </source>
</reference>
<accession>A0AAP3GDL6</accession>
<comment type="caution">
    <text evidence="3">The sequence shown here is derived from an EMBL/GenBank/DDBJ whole genome shotgun (WGS) entry which is preliminary data.</text>
</comment>
<dbReference type="AlphaFoldDB" id="A0AAP3GDL6"/>
<dbReference type="PANTHER" id="PTHR34477">
    <property type="entry name" value="UPF0213 PROTEIN YHBQ"/>
    <property type="match status" value="1"/>
</dbReference>
<evidence type="ECO:0000313" key="3">
    <source>
        <dbReference type="EMBL" id="MCZ0808169.1"/>
    </source>
</evidence>
<feature type="domain" description="GIY-YIG" evidence="2">
    <location>
        <begin position="16"/>
        <end position="91"/>
    </location>
</feature>
<organism evidence="3 4">
    <name type="scientific">Brevibacillus laterosporus</name>
    <name type="common">Bacillus laterosporus</name>
    <dbReference type="NCBI Taxonomy" id="1465"/>
    <lineage>
        <taxon>Bacteria</taxon>
        <taxon>Bacillati</taxon>
        <taxon>Bacillota</taxon>
        <taxon>Bacilli</taxon>
        <taxon>Bacillales</taxon>
        <taxon>Paenibacillaceae</taxon>
        <taxon>Brevibacillus</taxon>
    </lineage>
</organism>
<protein>
    <submittedName>
        <fullName evidence="3">GIY-YIG nuclease family protein</fullName>
    </submittedName>
</protein>
<dbReference type="RefSeq" id="WP_258433936.1">
    <property type="nucleotide sequence ID" value="NZ_JANSGW010000018.1"/>
</dbReference>
<sequence>MNYMKSIMESEIPSHKSHFVYMLQCADGSLYTGYTTEIKRRLKQHRIGKGAKYTRGRCPIELVYWEEGADRSWGLKREEQIKRLQRSAKESLILFGNPSAQSTLIDEITI</sequence>
<dbReference type="EMBL" id="JAPTNE010000018">
    <property type="protein sequence ID" value="MCZ0808169.1"/>
    <property type="molecule type" value="Genomic_DNA"/>
</dbReference>
<dbReference type="Gene3D" id="3.40.1440.10">
    <property type="entry name" value="GIY-YIG endonuclease"/>
    <property type="match status" value="1"/>
</dbReference>
<dbReference type="InterPro" id="IPR000305">
    <property type="entry name" value="GIY-YIG_endonuc"/>
</dbReference>
<gene>
    <name evidence="3" type="ORF">O0554_14825</name>
</gene>